<evidence type="ECO:0000313" key="4">
    <source>
        <dbReference type="Proteomes" id="UP001159427"/>
    </source>
</evidence>
<proteinExistence type="inferred from homology"/>
<dbReference type="Gene3D" id="3.30.230.130">
    <property type="entry name" value="Cullin, Chain C, Domain 2"/>
    <property type="match status" value="1"/>
</dbReference>
<name>A0ABN8QHM9_9CNID</name>
<evidence type="ECO:0000259" key="2">
    <source>
        <dbReference type="PROSITE" id="PS50069"/>
    </source>
</evidence>
<feature type="non-terminal residue" evidence="3">
    <location>
        <position position="1"/>
    </location>
</feature>
<dbReference type="Proteomes" id="UP001159427">
    <property type="component" value="Unassembled WGS sequence"/>
</dbReference>
<accession>A0ABN8QHM9</accession>
<organism evidence="3 4">
    <name type="scientific">Porites evermanni</name>
    <dbReference type="NCBI Taxonomy" id="104178"/>
    <lineage>
        <taxon>Eukaryota</taxon>
        <taxon>Metazoa</taxon>
        <taxon>Cnidaria</taxon>
        <taxon>Anthozoa</taxon>
        <taxon>Hexacorallia</taxon>
        <taxon>Scleractinia</taxon>
        <taxon>Fungiina</taxon>
        <taxon>Poritidae</taxon>
        <taxon>Porites</taxon>
    </lineage>
</organism>
<dbReference type="InterPro" id="IPR036317">
    <property type="entry name" value="Cullin_homology_sf"/>
</dbReference>
<dbReference type="PROSITE" id="PS50069">
    <property type="entry name" value="CULLIN_2"/>
    <property type="match status" value="1"/>
</dbReference>
<comment type="caution">
    <text evidence="3">The sequence shown here is derived from an EMBL/GenBank/DDBJ whole genome shotgun (WGS) entry which is preliminary data.</text>
</comment>
<dbReference type="InterPro" id="IPR045093">
    <property type="entry name" value="Cullin"/>
</dbReference>
<evidence type="ECO:0000256" key="1">
    <source>
        <dbReference type="PROSITE-ProRule" id="PRU00330"/>
    </source>
</evidence>
<evidence type="ECO:0000313" key="3">
    <source>
        <dbReference type="EMBL" id="CAH3164208.1"/>
    </source>
</evidence>
<dbReference type="PANTHER" id="PTHR11932">
    <property type="entry name" value="CULLIN"/>
    <property type="match status" value="1"/>
</dbReference>
<protein>
    <recommendedName>
        <fullName evidence="2">Cullin family profile domain-containing protein</fullName>
    </recommendedName>
</protein>
<feature type="domain" description="Cullin family profile" evidence="2">
    <location>
        <begin position="1"/>
        <end position="84"/>
    </location>
</feature>
<comment type="similarity">
    <text evidence="1">Belongs to the cullin family.</text>
</comment>
<dbReference type="EMBL" id="CALNXI010001307">
    <property type="protein sequence ID" value="CAH3164208.1"/>
    <property type="molecule type" value="Genomic_DNA"/>
</dbReference>
<keyword evidence="4" id="KW-1185">Reference proteome</keyword>
<dbReference type="SUPFAM" id="SSF75632">
    <property type="entry name" value="Cullin homology domain"/>
    <property type="match status" value="1"/>
</dbReference>
<dbReference type="InterPro" id="IPR059120">
    <property type="entry name" value="Cullin-like_AB"/>
</dbReference>
<sequence>LEDYIPEVEEFYRKNHSGRKLQWHHLMSNGVITFANKIGKFDLEVTTFQMAVLFAWNERPHEKISFENLRLASELPDSELRRTLWVSFVISNF</sequence>
<reference evidence="3 4" key="1">
    <citation type="submission" date="2022-05" db="EMBL/GenBank/DDBJ databases">
        <authorList>
            <consortium name="Genoscope - CEA"/>
            <person name="William W."/>
        </authorList>
    </citation>
    <scope>NUCLEOTIDE SEQUENCE [LARGE SCALE GENOMIC DNA]</scope>
</reference>
<gene>
    <name evidence="3" type="ORF">PEVE_00004885</name>
</gene>
<dbReference type="Pfam" id="PF26557">
    <property type="entry name" value="Cullin_AB"/>
    <property type="match status" value="1"/>
</dbReference>
<dbReference type="InterPro" id="IPR016158">
    <property type="entry name" value="Cullin_homology"/>
</dbReference>